<comment type="caution">
    <text evidence="7">The sequence shown here is derived from an EMBL/GenBank/DDBJ whole genome shotgun (WGS) entry which is preliminary data.</text>
</comment>
<feature type="domain" description="Integral membrane bound transporter" evidence="6">
    <location>
        <begin position="51"/>
        <end position="170"/>
    </location>
</feature>
<name>W9GNE5_9MICO</name>
<feature type="transmembrane region" description="Helical" evidence="5">
    <location>
        <begin position="161"/>
        <end position="180"/>
    </location>
</feature>
<keyword evidence="2 5" id="KW-0812">Transmembrane</keyword>
<evidence type="ECO:0000256" key="3">
    <source>
        <dbReference type="ARBA" id="ARBA00022989"/>
    </source>
</evidence>
<dbReference type="AlphaFoldDB" id="W9GNE5"/>
<dbReference type="Proteomes" id="UP000019494">
    <property type="component" value="Unassembled WGS sequence"/>
</dbReference>
<keyword evidence="4 5" id="KW-0472">Membrane</keyword>
<feature type="transmembrane region" description="Helical" evidence="5">
    <location>
        <begin position="111"/>
        <end position="130"/>
    </location>
</feature>
<comment type="subcellular location">
    <subcellularLocation>
        <location evidence="1">Membrane</location>
        <topology evidence="1">Multi-pass membrane protein</topology>
    </subcellularLocation>
</comment>
<dbReference type="Pfam" id="PF13515">
    <property type="entry name" value="FUSC_2"/>
    <property type="match status" value="1"/>
</dbReference>
<dbReference type="InterPro" id="IPR049453">
    <property type="entry name" value="Memb_transporter_dom"/>
</dbReference>
<feature type="transmembrane region" description="Helical" evidence="5">
    <location>
        <begin position="60"/>
        <end position="78"/>
    </location>
</feature>
<accession>W9GNE5</accession>
<keyword evidence="3 5" id="KW-1133">Transmembrane helix</keyword>
<dbReference type="OrthoDB" id="5198202at2"/>
<evidence type="ECO:0000256" key="2">
    <source>
        <dbReference type="ARBA" id="ARBA00022692"/>
    </source>
</evidence>
<dbReference type="GO" id="GO:0016020">
    <property type="term" value="C:membrane"/>
    <property type="evidence" value="ECO:0007669"/>
    <property type="project" value="UniProtKB-SubCell"/>
</dbReference>
<feature type="transmembrane region" description="Helical" evidence="5">
    <location>
        <begin position="85"/>
        <end position="105"/>
    </location>
</feature>
<keyword evidence="8" id="KW-1185">Reference proteome</keyword>
<gene>
    <name evidence="7" type="ORF">N864_20235</name>
</gene>
<reference evidence="8" key="1">
    <citation type="submission" date="2013-08" db="EMBL/GenBank/DDBJ databases">
        <title>Intrasporangium oryzae NRRL B-24470.</title>
        <authorList>
            <person name="Liu H."/>
            <person name="Wang G."/>
        </authorList>
    </citation>
    <scope>NUCLEOTIDE SEQUENCE [LARGE SCALE GENOMIC DNA]</scope>
    <source>
        <strain evidence="8">Q5-1</strain>
    </source>
</reference>
<evidence type="ECO:0000256" key="1">
    <source>
        <dbReference type="ARBA" id="ARBA00004141"/>
    </source>
</evidence>
<evidence type="ECO:0000256" key="4">
    <source>
        <dbReference type="ARBA" id="ARBA00023136"/>
    </source>
</evidence>
<sequence length="377" mass="39838">MTEQGRSDTPVADLLDRAWDRSRLSLRARVRRVRSSAFLVLQSALAAGFAWWFATDVIGHQQAFFAPIVAVVCLGMSYGQRLRRVLEVAVGVAVGVFTADLFVHFVGTGPWQVTVIVIASMLIALLLDAGRVIVTQAAVQSIVVTTLVASPGQAFTRWTDALIGGGVALVAATVVPQAALRRPRVAASAVVRKMSELFRRAATSAADGDVEGAAQVLASARGTDGLLRELGTAADEGLSVLTSSPFSRGHAPGVRKMVDLVGPLDRAMRSTRVLVRRVTVAVGRGEALPQGYVDVLRELADATDVIARALAENAAPDAGRIAVERVAQACGELPRTPSLATETVLAQLRSVVVDLLQLTGMDVDEAVAAMPPERPRD</sequence>
<dbReference type="EMBL" id="AWQS01000041">
    <property type="protein sequence ID" value="EWT06587.1"/>
    <property type="molecule type" value="Genomic_DNA"/>
</dbReference>
<evidence type="ECO:0000313" key="7">
    <source>
        <dbReference type="EMBL" id="EWT06587.1"/>
    </source>
</evidence>
<feature type="transmembrane region" description="Helical" evidence="5">
    <location>
        <begin position="36"/>
        <end position="54"/>
    </location>
</feature>
<dbReference type="PATRIC" id="fig|584657.3.peg.1477"/>
<protein>
    <submittedName>
        <fullName evidence="7">Membrane protein</fullName>
    </submittedName>
</protein>
<proteinExistence type="predicted"/>
<evidence type="ECO:0000313" key="8">
    <source>
        <dbReference type="Proteomes" id="UP000019494"/>
    </source>
</evidence>
<evidence type="ECO:0000256" key="5">
    <source>
        <dbReference type="SAM" id="Phobius"/>
    </source>
</evidence>
<evidence type="ECO:0000259" key="6">
    <source>
        <dbReference type="Pfam" id="PF13515"/>
    </source>
</evidence>
<dbReference type="RefSeq" id="WP_034715183.1">
    <property type="nucleotide sequence ID" value="NZ_AWQS01000041.1"/>
</dbReference>
<organism evidence="7 8">
    <name type="scientific">Intrasporangium chromatireducens Q5-1</name>
    <dbReference type="NCBI Taxonomy" id="584657"/>
    <lineage>
        <taxon>Bacteria</taxon>
        <taxon>Bacillati</taxon>
        <taxon>Actinomycetota</taxon>
        <taxon>Actinomycetes</taxon>
        <taxon>Micrococcales</taxon>
        <taxon>Intrasporangiaceae</taxon>
        <taxon>Intrasporangium</taxon>
    </lineage>
</organism>